<reference evidence="2 3" key="1">
    <citation type="journal article" date="2019" name="Front. Microbiol.">
        <title>Thermoanaerosceptrum fracticalcis gen. nov. sp. nov., a Novel Fumarate-Fermenting Microorganism From a Deep Fractured Carbonate Aquifer of the US Great Basin.</title>
        <authorList>
            <person name="Hamilton-Brehm S.D."/>
            <person name="Stewart L.E."/>
            <person name="Zavarin M."/>
            <person name="Caldwell M."/>
            <person name="Lawson P.A."/>
            <person name="Onstott T.C."/>
            <person name="Grzymski J."/>
            <person name="Neveux I."/>
            <person name="Lollar B.S."/>
            <person name="Russell C.E."/>
            <person name="Moser D.P."/>
        </authorList>
    </citation>
    <scope>NUCLEOTIDE SEQUENCE [LARGE SCALE GENOMIC DNA]</scope>
    <source>
        <strain evidence="2 3">DRI-13</strain>
    </source>
</reference>
<dbReference type="AlphaFoldDB" id="A0A7G6E4H4"/>
<dbReference type="OrthoDB" id="2029085at2"/>
<proteinExistence type="predicted"/>
<keyword evidence="3" id="KW-1185">Reference proteome</keyword>
<accession>A0A7G6E4H4</accession>
<feature type="domain" description="Copper amine oxidase-like N-terminal" evidence="1">
    <location>
        <begin position="183"/>
        <end position="286"/>
    </location>
</feature>
<evidence type="ECO:0000313" key="2">
    <source>
        <dbReference type="EMBL" id="QNB46978.1"/>
    </source>
</evidence>
<evidence type="ECO:0000259" key="1">
    <source>
        <dbReference type="Pfam" id="PF07833"/>
    </source>
</evidence>
<dbReference type="InterPro" id="IPR012854">
    <property type="entry name" value="Cu_amine_oxidase-like_N"/>
</dbReference>
<evidence type="ECO:0000313" key="3">
    <source>
        <dbReference type="Proteomes" id="UP000515847"/>
    </source>
</evidence>
<dbReference type="Gene3D" id="3.30.457.10">
    <property type="entry name" value="Copper amine oxidase-like, N-terminal domain"/>
    <property type="match status" value="1"/>
</dbReference>
<gene>
    <name evidence="2" type="ORF">BR63_12080</name>
</gene>
<protein>
    <recommendedName>
        <fullName evidence="1">Copper amine oxidase-like N-terminal domain-containing protein</fullName>
    </recommendedName>
</protein>
<organism evidence="2 3">
    <name type="scientific">Thermanaerosceptrum fracticalcis</name>
    <dbReference type="NCBI Taxonomy" id="1712410"/>
    <lineage>
        <taxon>Bacteria</taxon>
        <taxon>Bacillati</taxon>
        <taxon>Bacillota</taxon>
        <taxon>Clostridia</taxon>
        <taxon>Eubacteriales</taxon>
        <taxon>Peptococcaceae</taxon>
        <taxon>Thermanaerosceptrum</taxon>
    </lineage>
</organism>
<dbReference type="SUPFAM" id="SSF55383">
    <property type="entry name" value="Copper amine oxidase, domain N"/>
    <property type="match status" value="1"/>
</dbReference>
<dbReference type="InterPro" id="IPR036582">
    <property type="entry name" value="Mao_N_sf"/>
</dbReference>
<dbReference type="Pfam" id="PF07833">
    <property type="entry name" value="Cu_amine_oxidN1"/>
    <property type="match status" value="1"/>
</dbReference>
<dbReference type="EMBL" id="CP045798">
    <property type="protein sequence ID" value="QNB46978.1"/>
    <property type="molecule type" value="Genomic_DNA"/>
</dbReference>
<sequence>MKKVYITMVFTAFFLITVFVQPLYAWSAHYPIIPGKEYSVLVGEQLNSEKNAIIRVYDIYSGTSASLDIKGSLHYGMVKRNVKEIIPLPESCDSLREAKKWVEKNAPSNLRLRPWTIVNWNIINQWMIEGYTERYEYWEDSPRGLVPSQVKQQGLIPKPVLYKDLAKLNKTKTPKVYVDYTRILFPEDQPYISGHNEIMIPVRQLSKWLGYKMDFSFLPTGEGVLRLTKGLREIQLSVWWDYIIINGYKIKLEHYPRLTVNERIVVPITVVNYMADVKWDPQYNAVWINS</sequence>
<name>A0A7G6E4H4_THEFR</name>
<dbReference type="RefSeq" id="WP_034420645.1">
    <property type="nucleotide sequence ID" value="NZ_CP045798.1"/>
</dbReference>
<dbReference type="KEGG" id="tfr:BR63_12080"/>
<dbReference type="Proteomes" id="UP000515847">
    <property type="component" value="Chromosome"/>
</dbReference>